<accession>A0A0C3A7H9</accession>
<dbReference type="HOGENOM" id="CLU_2198545_0_0_1"/>
<dbReference type="InParanoid" id="A0A0C3A7H9"/>
<gene>
    <name evidence="1" type="ORF">SCLCIDRAFT_717540</name>
</gene>
<reference evidence="1 2" key="1">
    <citation type="submission" date="2014-04" db="EMBL/GenBank/DDBJ databases">
        <authorList>
            <consortium name="DOE Joint Genome Institute"/>
            <person name="Kuo A."/>
            <person name="Kohler A."/>
            <person name="Nagy L.G."/>
            <person name="Floudas D."/>
            <person name="Copeland A."/>
            <person name="Barry K.W."/>
            <person name="Cichocki N."/>
            <person name="Veneault-Fourrey C."/>
            <person name="LaButti K."/>
            <person name="Lindquist E.A."/>
            <person name="Lipzen A."/>
            <person name="Lundell T."/>
            <person name="Morin E."/>
            <person name="Murat C."/>
            <person name="Sun H."/>
            <person name="Tunlid A."/>
            <person name="Henrissat B."/>
            <person name="Grigoriev I.V."/>
            <person name="Hibbett D.S."/>
            <person name="Martin F."/>
            <person name="Nordberg H.P."/>
            <person name="Cantor M.N."/>
            <person name="Hua S.X."/>
        </authorList>
    </citation>
    <scope>NUCLEOTIDE SEQUENCE [LARGE SCALE GENOMIC DNA]</scope>
    <source>
        <strain evidence="1 2">Foug A</strain>
    </source>
</reference>
<proteinExistence type="predicted"/>
<evidence type="ECO:0000313" key="1">
    <source>
        <dbReference type="EMBL" id="KIM69633.1"/>
    </source>
</evidence>
<organism evidence="1 2">
    <name type="scientific">Scleroderma citrinum Foug A</name>
    <dbReference type="NCBI Taxonomy" id="1036808"/>
    <lineage>
        <taxon>Eukaryota</taxon>
        <taxon>Fungi</taxon>
        <taxon>Dikarya</taxon>
        <taxon>Basidiomycota</taxon>
        <taxon>Agaricomycotina</taxon>
        <taxon>Agaricomycetes</taxon>
        <taxon>Agaricomycetidae</taxon>
        <taxon>Boletales</taxon>
        <taxon>Sclerodermatineae</taxon>
        <taxon>Sclerodermataceae</taxon>
        <taxon>Scleroderma</taxon>
    </lineage>
</organism>
<keyword evidence="2" id="KW-1185">Reference proteome</keyword>
<dbReference type="AlphaFoldDB" id="A0A0C3A7H9"/>
<dbReference type="Proteomes" id="UP000053989">
    <property type="component" value="Unassembled WGS sequence"/>
</dbReference>
<reference evidence="2" key="2">
    <citation type="submission" date="2015-01" db="EMBL/GenBank/DDBJ databases">
        <title>Evolutionary Origins and Diversification of the Mycorrhizal Mutualists.</title>
        <authorList>
            <consortium name="DOE Joint Genome Institute"/>
            <consortium name="Mycorrhizal Genomics Consortium"/>
            <person name="Kohler A."/>
            <person name="Kuo A."/>
            <person name="Nagy L.G."/>
            <person name="Floudas D."/>
            <person name="Copeland A."/>
            <person name="Barry K.W."/>
            <person name="Cichocki N."/>
            <person name="Veneault-Fourrey C."/>
            <person name="LaButti K."/>
            <person name="Lindquist E.A."/>
            <person name="Lipzen A."/>
            <person name="Lundell T."/>
            <person name="Morin E."/>
            <person name="Murat C."/>
            <person name="Riley R."/>
            <person name="Ohm R."/>
            <person name="Sun H."/>
            <person name="Tunlid A."/>
            <person name="Henrissat B."/>
            <person name="Grigoriev I.V."/>
            <person name="Hibbett D.S."/>
            <person name="Martin F."/>
        </authorList>
    </citation>
    <scope>NUCLEOTIDE SEQUENCE [LARGE SCALE GENOMIC DNA]</scope>
    <source>
        <strain evidence="2">Foug A</strain>
    </source>
</reference>
<dbReference type="EMBL" id="KN822006">
    <property type="protein sequence ID" value="KIM69633.1"/>
    <property type="molecule type" value="Genomic_DNA"/>
</dbReference>
<protein>
    <submittedName>
        <fullName evidence="1">Uncharacterized protein</fullName>
    </submittedName>
</protein>
<evidence type="ECO:0000313" key="2">
    <source>
        <dbReference type="Proteomes" id="UP000053989"/>
    </source>
</evidence>
<name>A0A0C3A7H9_9AGAM</name>
<sequence>MKHFWPSAVPEAGLPFLVINIYEGAIYVHVLQDNVANIHILAQISVEQFLYNTAHKNATCRCVGMKSSPMTYGAIETRTTHVLIRTANKGTYGPNTVHVDGRGMSDSS</sequence>